<organism evidence="1 2">
    <name type="scientific">Saprolegnia parasitica (strain CBS 223.65)</name>
    <dbReference type="NCBI Taxonomy" id="695850"/>
    <lineage>
        <taxon>Eukaryota</taxon>
        <taxon>Sar</taxon>
        <taxon>Stramenopiles</taxon>
        <taxon>Oomycota</taxon>
        <taxon>Saprolegniomycetes</taxon>
        <taxon>Saprolegniales</taxon>
        <taxon>Saprolegniaceae</taxon>
        <taxon>Saprolegnia</taxon>
    </lineage>
</organism>
<dbReference type="Proteomes" id="UP000030745">
    <property type="component" value="Unassembled WGS sequence"/>
</dbReference>
<evidence type="ECO:0008006" key="3">
    <source>
        <dbReference type="Google" id="ProtNLM"/>
    </source>
</evidence>
<dbReference type="VEuPathDB" id="FungiDB:SPRG_09329"/>
<proteinExistence type="predicted"/>
<dbReference type="AlphaFoldDB" id="A0A067C4E2"/>
<keyword evidence="2" id="KW-1185">Reference proteome</keyword>
<protein>
    <recommendedName>
        <fullName evidence="3">F-box domain-containing protein</fullName>
    </recommendedName>
</protein>
<dbReference type="OMA" id="KICHATE"/>
<dbReference type="Gene3D" id="3.80.10.10">
    <property type="entry name" value="Ribonuclease Inhibitor"/>
    <property type="match status" value="1"/>
</dbReference>
<evidence type="ECO:0000313" key="2">
    <source>
        <dbReference type="Proteomes" id="UP000030745"/>
    </source>
</evidence>
<reference evidence="1 2" key="1">
    <citation type="journal article" date="2013" name="PLoS Genet.">
        <title>Distinctive expansion of potential virulence genes in the genome of the oomycete fish pathogen Saprolegnia parasitica.</title>
        <authorList>
            <person name="Jiang R.H."/>
            <person name="de Bruijn I."/>
            <person name="Haas B.J."/>
            <person name="Belmonte R."/>
            <person name="Lobach L."/>
            <person name="Christie J."/>
            <person name="van den Ackerveken G."/>
            <person name="Bottin A."/>
            <person name="Bulone V."/>
            <person name="Diaz-Moreno S.M."/>
            <person name="Dumas B."/>
            <person name="Fan L."/>
            <person name="Gaulin E."/>
            <person name="Govers F."/>
            <person name="Grenville-Briggs L.J."/>
            <person name="Horner N.R."/>
            <person name="Levin J.Z."/>
            <person name="Mammella M."/>
            <person name="Meijer H.J."/>
            <person name="Morris P."/>
            <person name="Nusbaum C."/>
            <person name="Oome S."/>
            <person name="Phillips A.J."/>
            <person name="van Rooyen D."/>
            <person name="Rzeszutek E."/>
            <person name="Saraiva M."/>
            <person name="Secombes C.J."/>
            <person name="Seidl M.F."/>
            <person name="Snel B."/>
            <person name="Stassen J.H."/>
            <person name="Sykes S."/>
            <person name="Tripathy S."/>
            <person name="van den Berg H."/>
            <person name="Vega-Arreguin J.C."/>
            <person name="Wawra S."/>
            <person name="Young S.K."/>
            <person name="Zeng Q."/>
            <person name="Dieguez-Uribeondo J."/>
            <person name="Russ C."/>
            <person name="Tyler B.M."/>
            <person name="van West P."/>
        </authorList>
    </citation>
    <scope>NUCLEOTIDE SEQUENCE [LARGE SCALE GENOMIC DNA]</scope>
    <source>
        <strain evidence="1 2">CBS 223.65</strain>
    </source>
</reference>
<dbReference type="InterPro" id="IPR032675">
    <property type="entry name" value="LRR_dom_sf"/>
</dbReference>
<accession>A0A067C4E2</accession>
<gene>
    <name evidence="1" type="ORF">SPRG_09329</name>
</gene>
<dbReference type="SUPFAM" id="SSF52047">
    <property type="entry name" value="RNI-like"/>
    <property type="match status" value="1"/>
</dbReference>
<dbReference type="RefSeq" id="XP_012203816.1">
    <property type="nucleotide sequence ID" value="XM_012348426.1"/>
</dbReference>
<dbReference type="GeneID" id="24131499"/>
<dbReference type="EMBL" id="KK583232">
    <property type="protein sequence ID" value="KDO25388.1"/>
    <property type="molecule type" value="Genomic_DNA"/>
</dbReference>
<evidence type="ECO:0000313" key="1">
    <source>
        <dbReference type="EMBL" id="KDO25388.1"/>
    </source>
</evidence>
<sequence>MWPLPPVALQILDCLDDADDAFAFLQAAPNDCLDDALDALRALLAMGLALPVWPTPHVRGLVKAYNASPSVVMMALPLFKKITFGFCDKPSIIGHNTVLAPTTAVSANVQLDDFVKVRAALGNWLPNLAHLRVYTRHTYGLVPTTKDDLATCRGLRSLAIQHSRRLDQDEFDAALMAVVAASAQIESVCVSATRHSYISDCTSLLAWLALPMARHLELNCIDFHGDLGAELATTMLTSSTLEKIHLFGAPSLTRALLSPSSPPLPPQLRHLAIIVDRTEADATALAAKIATSRLHTLELAPRASCDVTSVASVLPQVPTLTKLALQGAHLTAFPPLRHLWHLDLFLTTFSDEAIASLAALLGSLPKLVHLDLG</sequence>
<dbReference type="KEGG" id="spar:SPRG_09329"/>
<name>A0A067C4E2_SAPPC</name>